<dbReference type="InterPro" id="IPR003743">
    <property type="entry name" value="Zf-RING_7"/>
</dbReference>
<sequence>MRANPADQRRLLDLQQADTSLTQLAHRRANLPEEAEIVTLRQQVNELADRAGSNEATVGDLDRDIAKVEREIDQVRRRADTDRERQASGKLGPKELEGIAHELETLARRQSELEDQELDLMEQREQKQAAAEADARDLADKRTALAEIEKRRDEALAAIDAELAAERSTREGISVDIPEDLRKLYEKIRRTKPIAAALLRQRRCESCRLEQSGAELADLRAADESDVVRCDNCGAILVRTEESGL</sequence>
<dbReference type="Proteomes" id="UP000000844">
    <property type="component" value="Chromosome"/>
</dbReference>
<evidence type="ECO:0000259" key="2">
    <source>
        <dbReference type="Pfam" id="PF02591"/>
    </source>
</evidence>
<dbReference type="Pfam" id="PF24481">
    <property type="entry name" value="CT398_CC"/>
    <property type="match status" value="1"/>
</dbReference>
<dbReference type="InterPro" id="IPR056003">
    <property type="entry name" value="CT398_CC_hairpin"/>
</dbReference>
<feature type="domain" description="C4-type zinc ribbon" evidence="2">
    <location>
        <begin position="203"/>
        <end position="237"/>
    </location>
</feature>
<accession>D3Q8L5</accession>
<evidence type="ECO:0000313" key="4">
    <source>
        <dbReference type="EMBL" id="ADD44457.1"/>
    </source>
</evidence>
<dbReference type="PANTHER" id="PTHR39082">
    <property type="entry name" value="PHOSPHOLIPASE C-BETA-2-RELATED"/>
    <property type="match status" value="1"/>
</dbReference>
<feature type="domain" description="CT398-like coiled coil hairpin" evidence="3">
    <location>
        <begin position="14"/>
        <end position="191"/>
    </location>
</feature>
<gene>
    <name evidence="4" type="ordered locus">Snas_4816</name>
</gene>
<evidence type="ECO:0000259" key="3">
    <source>
        <dbReference type="Pfam" id="PF24481"/>
    </source>
</evidence>
<evidence type="ECO:0000256" key="1">
    <source>
        <dbReference type="SAM" id="Coils"/>
    </source>
</evidence>
<proteinExistence type="predicted"/>
<dbReference type="STRING" id="446470.Snas_4816"/>
<evidence type="ECO:0000313" key="5">
    <source>
        <dbReference type="Proteomes" id="UP000000844"/>
    </source>
</evidence>
<protein>
    <submittedName>
        <fullName evidence="4">Uncharacterized protein</fullName>
    </submittedName>
</protein>
<keyword evidence="1" id="KW-0175">Coiled coil</keyword>
<dbReference type="Gene3D" id="1.10.287.1490">
    <property type="match status" value="1"/>
</dbReference>
<keyword evidence="5" id="KW-1185">Reference proteome</keyword>
<dbReference type="OrthoDB" id="9784388at2"/>
<organism evidence="4 5">
    <name type="scientific">Stackebrandtia nassauensis (strain DSM 44728 / CIP 108903 / NRRL B-16338 / NBRC 102104 / LLR-40K-21)</name>
    <dbReference type="NCBI Taxonomy" id="446470"/>
    <lineage>
        <taxon>Bacteria</taxon>
        <taxon>Bacillati</taxon>
        <taxon>Actinomycetota</taxon>
        <taxon>Actinomycetes</taxon>
        <taxon>Glycomycetales</taxon>
        <taxon>Glycomycetaceae</taxon>
        <taxon>Stackebrandtia</taxon>
    </lineage>
</organism>
<dbReference type="AlphaFoldDB" id="D3Q8L5"/>
<dbReference type="eggNOG" id="COG1579">
    <property type="taxonomic scope" value="Bacteria"/>
</dbReference>
<dbReference type="Pfam" id="PF02591">
    <property type="entry name" value="Zn_ribbon_9"/>
    <property type="match status" value="1"/>
</dbReference>
<reference evidence="4 5" key="1">
    <citation type="journal article" date="2009" name="Stand. Genomic Sci.">
        <title>Complete genome sequence of Stackebrandtia nassauensis type strain (LLR-40K-21).</title>
        <authorList>
            <person name="Munk C."/>
            <person name="Lapidus A."/>
            <person name="Copeland A."/>
            <person name="Jando M."/>
            <person name="Mayilraj S."/>
            <person name="Glavina Del Rio T."/>
            <person name="Nolan M."/>
            <person name="Chen F."/>
            <person name="Lucas S."/>
            <person name="Tice H."/>
            <person name="Cheng J.F."/>
            <person name="Han C."/>
            <person name="Detter J.C."/>
            <person name="Bruce D."/>
            <person name="Goodwin L."/>
            <person name="Chain P."/>
            <person name="Pitluck S."/>
            <person name="Goker M."/>
            <person name="Ovchinikova G."/>
            <person name="Pati A."/>
            <person name="Ivanova N."/>
            <person name="Mavromatis K."/>
            <person name="Chen A."/>
            <person name="Palaniappan K."/>
            <person name="Land M."/>
            <person name="Hauser L."/>
            <person name="Chang Y.J."/>
            <person name="Jeffries C.D."/>
            <person name="Bristow J."/>
            <person name="Eisen J.A."/>
            <person name="Markowitz V."/>
            <person name="Hugenholtz P."/>
            <person name="Kyrpides N.C."/>
            <person name="Klenk H.P."/>
        </authorList>
    </citation>
    <scope>NUCLEOTIDE SEQUENCE [LARGE SCALE GENOMIC DNA]</scope>
    <source>
        <strain evidence="5">DSM 44728 / CIP 108903 / NRRL B-16338 / NBRC 102104 / LLR-40K-21</strain>
    </source>
</reference>
<feature type="coiled-coil region" evidence="1">
    <location>
        <begin position="58"/>
        <end position="165"/>
    </location>
</feature>
<dbReference type="RefSeq" id="WP_013020028.1">
    <property type="nucleotide sequence ID" value="NC_013947.1"/>
</dbReference>
<dbReference type="PANTHER" id="PTHR39082:SF1">
    <property type="entry name" value="SCAVENGER RECEPTOR CLASS A MEMBER 3"/>
    <property type="match status" value="1"/>
</dbReference>
<dbReference type="EMBL" id="CP001778">
    <property type="protein sequence ID" value="ADD44457.1"/>
    <property type="molecule type" value="Genomic_DNA"/>
</dbReference>
<dbReference type="HOGENOM" id="CLU_073076_0_0_11"/>
<dbReference type="InterPro" id="IPR052376">
    <property type="entry name" value="Oxidative_Scav/Glycosyltrans"/>
</dbReference>
<dbReference type="KEGG" id="sna:Snas_4816"/>
<name>D3Q8L5_STANL</name>